<evidence type="ECO:0000313" key="3">
    <source>
        <dbReference type="Proteomes" id="UP000603904"/>
    </source>
</evidence>
<accession>A0ABQ4GCI7</accession>
<feature type="compositionally biased region" description="Polar residues" evidence="1">
    <location>
        <begin position="116"/>
        <end position="136"/>
    </location>
</feature>
<keyword evidence="3" id="KW-1185">Reference proteome</keyword>
<name>A0ABQ4GCI7_9ACTN</name>
<comment type="caution">
    <text evidence="2">The sequence shown here is derived from an EMBL/GenBank/DDBJ whole genome shotgun (WGS) entry which is preliminary data.</text>
</comment>
<proteinExistence type="predicted"/>
<feature type="region of interest" description="Disordered" evidence="1">
    <location>
        <begin position="1"/>
        <end position="93"/>
    </location>
</feature>
<feature type="region of interest" description="Disordered" evidence="1">
    <location>
        <begin position="108"/>
        <end position="136"/>
    </location>
</feature>
<evidence type="ECO:0000256" key="1">
    <source>
        <dbReference type="SAM" id="MobiDB-lite"/>
    </source>
</evidence>
<evidence type="ECO:0000313" key="2">
    <source>
        <dbReference type="EMBL" id="GIH44801.1"/>
    </source>
</evidence>
<organism evidence="2 3">
    <name type="scientific">Microbispora corallina</name>
    <dbReference type="NCBI Taxonomy" id="83302"/>
    <lineage>
        <taxon>Bacteria</taxon>
        <taxon>Bacillati</taxon>
        <taxon>Actinomycetota</taxon>
        <taxon>Actinomycetes</taxon>
        <taxon>Streptosporangiales</taxon>
        <taxon>Streptosporangiaceae</taxon>
        <taxon>Microbispora</taxon>
    </lineage>
</organism>
<protein>
    <submittedName>
        <fullName evidence="2">Uncharacterized protein</fullName>
    </submittedName>
</protein>
<dbReference type="Proteomes" id="UP000603904">
    <property type="component" value="Unassembled WGS sequence"/>
</dbReference>
<dbReference type="EMBL" id="BOOC01000078">
    <property type="protein sequence ID" value="GIH44801.1"/>
    <property type="molecule type" value="Genomic_DNA"/>
</dbReference>
<sequence>MNCPPAAQPPSRQEGAPPCRALSSTAGGATRQVALPKTWGVAVGPPPTSGSGASRAGRPVRPTSGPGGPKAPGTARLPRGHSLLRPGWCADQPGRDRLERAARRAFHAAATASRTGWVTSGEPSPLTTTRQLAPIP</sequence>
<reference evidence="2 3" key="1">
    <citation type="submission" date="2021-01" db="EMBL/GenBank/DDBJ databases">
        <title>Whole genome shotgun sequence of Microbispora corallina NBRC 16416.</title>
        <authorList>
            <person name="Komaki H."/>
            <person name="Tamura T."/>
        </authorList>
    </citation>
    <scope>NUCLEOTIDE SEQUENCE [LARGE SCALE GENOMIC DNA]</scope>
    <source>
        <strain evidence="2 3">NBRC 16416</strain>
    </source>
</reference>
<gene>
    <name evidence="2" type="ORF">Mco01_78010</name>
</gene>